<keyword evidence="1" id="KW-1133">Transmembrane helix</keyword>
<feature type="transmembrane region" description="Helical" evidence="1">
    <location>
        <begin position="129"/>
        <end position="150"/>
    </location>
</feature>
<keyword evidence="4" id="KW-1185">Reference proteome</keyword>
<dbReference type="InterPro" id="IPR013976">
    <property type="entry name" value="HDOD"/>
</dbReference>
<sequence length="269" mass="30784">MKNLIDTNIEALPPLPQTIAELQKICLNEETTTKQVANVIGKDPFLTTELIKYANSPIYGYTRKIHSVFQAVSMFGISTAKGLAIASAVKSSFQIDLSPYKISTRQFVYAANLKSAFLLHWYQDKKELLGILMPCALIMHIGMVIITDCIKKKNQEQNFMQKFDPQAFIDSENTLIGYNQFEILELLFEHWNFEHTMVQVAHHLLEDEVPKDLEPYIYPLRVVNALISPFSIANQTQINTALQYIRHYKLDTESFNTTLEHIKTLQGLV</sequence>
<dbReference type="InterPro" id="IPR052340">
    <property type="entry name" value="RNase_Y/CdgJ"/>
</dbReference>
<feature type="domain" description="HDOD" evidence="2">
    <location>
        <begin position="12"/>
        <end position="207"/>
    </location>
</feature>
<protein>
    <submittedName>
        <fullName evidence="3">HDOD domain-containing protein</fullName>
    </submittedName>
</protein>
<dbReference type="Pfam" id="PF08668">
    <property type="entry name" value="HDOD"/>
    <property type="match status" value="1"/>
</dbReference>
<dbReference type="Proteomes" id="UP000700059">
    <property type="component" value="Unassembled WGS sequence"/>
</dbReference>
<dbReference type="EMBL" id="JAIGYQ010000007">
    <property type="protein sequence ID" value="MBX7491003.1"/>
    <property type="molecule type" value="Genomic_DNA"/>
</dbReference>
<dbReference type="PROSITE" id="PS51833">
    <property type="entry name" value="HDOD"/>
    <property type="match status" value="1"/>
</dbReference>
<dbReference type="Gene3D" id="1.10.3210.10">
    <property type="entry name" value="Hypothetical protein af1432"/>
    <property type="match status" value="1"/>
</dbReference>
<proteinExistence type="predicted"/>
<keyword evidence="1" id="KW-0812">Transmembrane</keyword>
<dbReference type="RefSeq" id="WP_221532270.1">
    <property type="nucleotide sequence ID" value="NZ_JAIGYP010000007.1"/>
</dbReference>
<dbReference type="SUPFAM" id="SSF109604">
    <property type="entry name" value="HD-domain/PDEase-like"/>
    <property type="match status" value="1"/>
</dbReference>
<gene>
    <name evidence="3" type="ORF">K4G57_05945</name>
</gene>
<evidence type="ECO:0000313" key="4">
    <source>
        <dbReference type="Proteomes" id="UP000700059"/>
    </source>
</evidence>
<evidence type="ECO:0000259" key="2">
    <source>
        <dbReference type="PROSITE" id="PS51833"/>
    </source>
</evidence>
<dbReference type="PANTHER" id="PTHR33525:SF4">
    <property type="entry name" value="CYCLIC DI-GMP PHOSPHODIESTERASE CDGJ"/>
    <property type="match status" value="1"/>
</dbReference>
<name>A0ABS7JNP5_9HELI</name>
<evidence type="ECO:0000256" key="1">
    <source>
        <dbReference type="SAM" id="Phobius"/>
    </source>
</evidence>
<accession>A0ABS7JNP5</accession>
<evidence type="ECO:0000313" key="3">
    <source>
        <dbReference type="EMBL" id="MBX7491003.1"/>
    </source>
</evidence>
<reference evidence="3 4" key="1">
    <citation type="submission" date="2021-08" db="EMBL/GenBank/DDBJ databases">
        <title>Helicobacter spp. isolated from feces of Anatolian Ground Squirrel (Spermophilus xanthoprymnus) in Turkey.</title>
        <authorList>
            <person name="Aydin F."/>
            <person name="Abay S."/>
            <person name="Kayman T."/>
            <person name="Karakaya E."/>
            <person name="Saticioglu I.B."/>
        </authorList>
    </citation>
    <scope>NUCLEOTIDE SEQUENCE [LARGE SCALE GENOMIC DNA]</scope>
    <source>
        <strain evidence="3 4">Faydin-H70</strain>
    </source>
</reference>
<organism evidence="3 4">
    <name type="scientific">Helicobacter turcicus</name>
    <dbReference type="NCBI Taxonomy" id="2867412"/>
    <lineage>
        <taxon>Bacteria</taxon>
        <taxon>Pseudomonadati</taxon>
        <taxon>Campylobacterota</taxon>
        <taxon>Epsilonproteobacteria</taxon>
        <taxon>Campylobacterales</taxon>
        <taxon>Helicobacteraceae</taxon>
        <taxon>Helicobacter</taxon>
    </lineage>
</organism>
<dbReference type="PANTHER" id="PTHR33525">
    <property type="match status" value="1"/>
</dbReference>
<keyword evidence="1" id="KW-0472">Membrane</keyword>
<comment type="caution">
    <text evidence="3">The sequence shown here is derived from an EMBL/GenBank/DDBJ whole genome shotgun (WGS) entry which is preliminary data.</text>
</comment>